<dbReference type="InterPro" id="IPR046373">
    <property type="entry name" value="Acyl-CoA_Oxase/DH_mid-dom_sf"/>
</dbReference>
<dbReference type="GO" id="GO:0016627">
    <property type="term" value="F:oxidoreductase activity, acting on the CH-CH group of donors"/>
    <property type="evidence" value="ECO:0007669"/>
    <property type="project" value="InterPro"/>
</dbReference>
<dbReference type="Gene3D" id="1.20.140.10">
    <property type="entry name" value="Butyryl-CoA Dehydrogenase, subunit A, domain 3"/>
    <property type="match status" value="1"/>
</dbReference>
<feature type="domain" description="Acyl-CoA dehydrogenase/oxidase C-terminal" evidence="7">
    <location>
        <begin position="231"/>
        <end position="396"/>
    </location>
</feature>
<keyword evidence="4 6" id="KW-0274">FAD</keyword>
<feature type="domain" description="Acyl-CoA dehydrogenase/oxidase N-terminal" evidence="9">
    <location>
        <begin position="6"/>
        <end position="119"/>
    </location>
</feature>
<dbReference type="Pfam" id="PF02770">
    <property type="entry name" value="Acyl-CoA_dh_M"/>
    <property type="match status" value="1"/>
</dbReference>
<dbReference type="Pfam" id="PF00441">
    <property type="entry name" value="Acyl-CoA_dh_1"/>
    <property type="match status" value="1"/>
</dbReference>
<dbReference type="InterPro" id="IPR006091">
    <property type="entry name" value="Acyl-CoA_Oxase/DH_mid-dom"/>
</dbReference>
<keyword evidence="11" id="KW-1185">Reference proteome</keyword>
<comment type="cofactor">
    <cofactor evidence="1 6">
        <name>FAD</name>
        <dbReference type="ChEBI" id="CHEBI:57692"/>
    </cofactor>
</comment>
<evidence type="ECO:0000256" key="5">
    <source>
        <dbReference type="ARBA" id="ARBA00023002"/>
    </source>
</evidence>
<dbReference type="EMBL" id="FQVU01000002">
    <property type="protein sequence ID" value="SHG32314.1"/>
    <property type="molecule type" value="Genomic_DNA"/>
</dbReference>
<dbReference type="PANTHER" id="PTHR43292:SF3">
    <property type="entry name" value="ACYL-COA DEHYDROGENASE FADE29"/>
    <property type="match status" value="1"/>
</dbReference>
<dbReference type="InterPro" id="IPR037069">
    <property type="entry name" value="AcylCoA_DH/ox_N_sf"/>
</dbReference>
<dbReference type="SUPFAM" id="SSF47203">
    <property type="entry name" value="Acyl-CoA dehydrogenase C-terminal domain-like"/>
    <property type="match status" value="1"/>
</dbReference>
<proteinExistence type="inferred from homology"/>
<evidence type="ECO:0000313" key="11">
    <source>
        <dbReference type="Proteomes" id="UP000186132"/>
    </source>
</evidence>
<dbReference type="GO" id="GO:0050660">
    <property type="term" value="F:flavin adenine dinucleotide binding"/>
    <property type="evidence" value="ECO:0007669"/>
    <property type="project" value="InterPro"/>
</dbReference>
<name>A0A1M5IVI9_9ACTN</name>
<evidence type="ECO:0000256" key="3">
    <source>
        <dbReference type="ARBA" id="ARBA00022630"/>
    </source>
</evidence>
<gene>
    <name evidence="10" type="ORF">SAMN05443575_2017</name>
</gene>
<keyword evidence="3 6" id="KW-0285">Flavoprotein</keyword>
<protein>
    <submittedName>
        <fullName evidence="10">Acyl-CoA dehydrogenase</fullName>
    </submittedName>
</protein>
<comment type="similarity">
    <text evidence="2 6">Belongs to the acyl-CoA dehydrogenase family.</text>
</comment>
<dbReference type="InterPro" id="IPR052161">
    <property type="entry name" value="Mycobact_Acyl-CoA_DH"/>
</dbReference>
<feature type="domain" description="Acyl-CoA oxidase/dehydrogenase middle" evidence="8">
    <location>
        <begin position="125"/>
        <end position="219"/>
    </location>
</feature>
<keyword evidence="5 6" id="KW-0560">Oxidoreductase</keyword>
<evidence type="ECO:0000259" key="7">
    <source>
        <dbReference type="Pfam" id="PF00441"/>
    </source>
</evidence>
<dbReference type="Gene3D" id="2.40.110.10">
    <property type="entry name" value="Butyryl-CoA Dehydrogenase, subunit A, domain 2"/>
    <property type="match status" value="1"/>
</dbReference>
<dbReference type="InterPro" id="IPR013786">
    <property type="entry name" value="AcylCoA_DH/ox_N"/>
</dbReference>
<dbReference type="STRING" id="1206085.SAMN05443575_2017"/>
<evidence type="ECO:0000256" key="1">
    <source>
        <dbReference type="ARBA" id="ARBA00001974"/>
    </source>
</evidence>
<dbReference type="Pfam" id="PF02771">
    <property type="entry name" value="Acyl-CoA_dh_N"/>
    <property type="match status" value="1"/>
</dbReference>
<sequence>MDIVLSKEERAFAEQMRTFFTTEIPSEIRERLAHGGHPSREDIVTSQRIMNEHGLAVPHWPTEWGGQDWTPVQRHLWSEEMLLAHAPAPLSFNTQMIGPVIATFGSPELKERFLPKTANLDIWWCQGFSEPNAGSDLASLKTTAVREGDEYVVNGQKTWTTLGQYADWIFCLVRTDPEVKKQRGISMLLVDMATPGVTVRPIHLIDGGYEVNEVFFDNVRVPVDNLVGEENSGWDQAKFLLGNERTGVVAVGQTKARIKRIKQVAAETRSNGRALIDDPLFRARLTKLEIELTAIEMSVLRVLDGERRRGPGTPDPVSSVLKFKGSELQQEATELLVDVLGPAGLAYRESTDVPDGFAALPDGAVDALPTYFNWRKASIYSGSNEVQRTIIAKQILKF</sequence>
<dbReference type="PANTHER" id="PTHR43292">
    <property type="entry name" value="ACYL-COA DEHYDROGENASE"/>
    <property type="match status" value="1"/>
</dbReference>
<dbReference type="InterPro" id="IPR036250">
    <property type="entry name" value="AcylCo_DH-like_C"/>
</dbReference>
<dbReference type="FunFam" id="2.40.110.10:FF:000011">
    <property type="entry name" value="Acyl-CoA dehydrogenase FadE34"/>
    <property type="match status" value="1"/>
</dbReference>
<evidence type="ECO:0000259" key="9">
    <source>
        <dbReference type="Pfam" id="PF02771"/>
    </source>
</evidence>
<dbReference type="InterPro" id="IPR009075">
    <property type="entry name" value="AcylCo_DH/oxidase_C"/>
</dbReference>
<organism evidence="10 11">
    <name type="scientific">Jatrophihabitans endophyticus</name>
    <dbReference type="NCBI Taxonomy" id="1206085"/>
    <lineage>
        <taxon>Bacteria</taxon>
        <taxon>Bacillati</taxon>
        <taxon>Actinomycetota</taxon>
        <taxon>Actinomycetes</taxon>
        <taxon>Jatrophihabitantales</taxon>
        <taxon>Jatrophihabitantaceae</taxon>
        <taxon>Jatrophihabitans</taxon>
    </lineage>
</organism>
<dbReference type="SUPFAM" id="SSF56645">
    <property type="entry name" value="Acyl-CoA dehydrogenase NM domain-like"/>
    <property type="match status" value="1"/>
</dbReference>
<evidence type="ECO:0000256" key="4">
    <source>
        <dbReference type="ARBA" id="ARBA00022827"/>
    </source>
</evidence>
<dbReference type="InterPro" id="IPR009100">
    <property type="entry name" value="AcylCoA_DH/oxidase_NM_dom_sf"/>
</dbReference>
<dbReference type="Proteomes" id="UP000186132">
    <property type="component" value="Unassembled WGS sequence"/>
</dbReference>
<dbReference type="Gene3D" id="1.10.540.10">
    <property type="entry name" value="Acyl-CoA dehydrogenase/oxidase, N-terminal domain"/>
    <property type="match status" value="1"/>
</dbReference>
<evidence type="ECO:0000259" key="8">
    <source>
        <dbReference type="Pfam" id="PF02770"/>
    </source>
</evidence>
<accession>A0A1M5IVI9</accession>
<evidence type="ECO:0000256" key="2">
    <source>
        <dbReference type="ARBA" id="ARBA00009347"/>
    </source>
</evidence>
<reference evidence="10 11" key="1">
    <citation type="submission" date="2016-11" db="EMBL/GenBank/DDBJ databases">
        <authorList>
            <person name="Jaros S."/>
            <person name="Januszkiewicz K."/>
            <person name="Wedrychowicz H."/>
        </authorList>
    </citation>
    <scope>NUCLEOTIDE SEQUENCE [LARGE SCALE GENOMIC DNA]</scope>
    <source>
        <strain evidence="10 11">DSM 45627</strain>
    </source>
</reference>
<dbReference type="RefSeq" id="WP_073389290.1">
    <property type="nucleotide sequence ID" value="NZ_FQVU01000002.1"/>
</dbReference>
<dbReference type="AlphaFoldDB" id="A0A1M5IVI9"/>
<dbReference type="GO" id="GO:0005886">
    <property type="term" value="C:plasma membrane"/>
    <property type="evidence" value="ECO:0007669"/>
    <property type="project" value="TreeGrafter"/>
</dbReference>
<dbReference type="OrthoDB" id="3964153at2"/>
<evidence type="ECO:0000313" key="10">
    <source>
        <dbReference type="EMBL" id="SHG32314.1"/>
    </source>
</evidence>
<evidence type="ECO:0000256" key="6">
    <source>
        <dbReference type="RuleBase" id="RU362125"/>
    </source>
</evidence>